<keyword evidence="2" id="KW-1185">Reference proteome</keyword>
<protein>
    <submittedName>
        <fullName evidence="1">Uncharacterized protein</fullName>
    </submittedName>
</protein>
<dbReference type="EMBL" id="CM056741">
    <property type="protein sequence ID" value="KAJ8682850.1"/>
    <property type="molecule type" value="Genomic_DNA"/>
</dbReference>
<feature type="non-terminal residue" evidence="1">
    <location>
        <position position="377"/>
    </location>
</feature>
<comment type="caution">
    <text evidence="1">The sequence shown here is derived from an EMBL/GenBank/DDBJ whole genome shotgun (WGS) entry which is preliminary data.</text>
</comment>
<dbReference type="Proteomes" id="UP001239111">
    <property type="component" value="Chromosome 1"/>
</dbReference>
<name>A0ACC2PHF6_9HYME</name>
<proteinExistence type="predicted"/>
<reference evidence="1" key="1">
    <citation type="submission" date="2023-04" db="EMBL/GenBank/DDBJ databases">
        <title>A chromosome-level genome assembly of the parasitoid wasp Eretmocerus hayati.</title>
        <authorList>
            <person name="Zhong Y."/>
            <person name="Liu S."/>
            <person name="Liu Y."/>
        </authorList>
    </citation>
    <scope>NUCLEOTIDE SEQUENCE</scope>
    <source>
        <strain evidence="1">ZJU_SS_LIU_2023</strain>
    </source>
</reference>
<organism evidence="1 2">
    <name type="scientific">Eretmocerus hayati</name>
    <dbReference type="NCBI Taxonomy" id="131215"/>
    <lineage>
        <taxon>Eukaryota</taxon>
        <taxon>Metazoa</taxon>
        <taxon>Ecdysozoa</taxon>
        <taxon>Arthropoda</taxon>
        <taxon>Hexapoda</taxon>
        <taxon>Insecta</taxon>
        <taxon>Pterygota</taxon>
        <taxon>Neoptera</taxon>
        <taxon>Endopterygota</taxon>
        <taxon>Hymenoptera</taxon>
        <taxon>Apocrita</taxon>
        <taxon>Proctotrupomorpha</taxon>
        <taxon>Chalcidoidea</taxon>
        <taxon>Aphelinidae</taxon>
        <taxon>Aphelininae</taxon>
        <taxon>Eretmocerus</taxon>
    </lineage>
</organism>
<gene>
    <name evidence="1" type="ORF">QAD02_018642</name>
</gene>
<evidence type="ECO:0000313" key="1">
    <source>
        <dbReference type="EMBL" id="KAJ8682850.1"/>
    </source>
</evidence>
<evidence type="ECO:0000313" key="2">
    <source>
        <dbReference type="Proteomes" id="UP001239111"/>
    </source>
</evidence>
<sequence>MGDDPWIRCPLPAKLSLLLTFSVLLTTTSDYVNGDEPSEYSSSTQMPILNDQGDNLCGGLLRSRKGVISTPDFPGPFKVPLHCRWIIDASELTDQDTGYVGGTGPTVNISIVVYLTQVYAHRGLKFSEYAYYESEVVNFGGNTLHVIDEGNVLELRRVRTFRPYLVIDFKLDRLEGNHVRVLDKLLDVFGFNMTYEIGEQLVDRSDSCSISDCSFTGNCLISADYGTFYCDCFEGFGGEHCGHGPLCVSDRINPVCQNGGTCRHVGAAAVRCLCPPGFNGDFCELSTSIGYGVASCGGSDAGSDANGSEAASGECVTQCSFPTEKPCKCKQPRTIGTPETDLDWFEWEMKLTNITHPRNPKFGRHGNTSLEMYLTKQ</sequence>
<accession>A0ACC2PHF6</accession>